<feature type="transmembrane region" description="Helical" evidence="1">
    <location>
        <begin position="111"/>
        <end position="129"/>
    </location>
</feature>
<evidence type="ECO:0000313" key="3">
    <source>
        <dbReference type="Proteomes" id="UP001165384"/>
    </source>
</evidence>
<dbReference type="RefSeq" id="WP_275711901.1">
    <property type="nucleotide sequence ID" value="NZ_JAKLTN010000003.1"/>
</dbReference>
<feature type="transmembrane region" description="Helical" evidence="1">
    <location>
        <begin position="44"/>
        <end position="62"/>
    </location>
</feature>
<accession>A0ABS9K5W0</accession>
<feature type="transmembrane region" description="Helical" evidence="1">
    <location>
        <begin position="135"/>
        <end position="157"/>
    </location>
</feature>
<gene>
    <name evidence="2" type="ORF">LZ012_16145</name>
</gene>
<keyword evidence="3" id="KW-1185">Reference proteome</keyword>
<evidence type="ECO:0000256" key="1">
    <source>
        <dbReference type="SAM" id="Phobius"/>
    </source>
</evidence>
<dbReference type="InterPro" id="IPR018692">
    <property type="entry name" value="DUF2189"/>
</dbReference>
<feature type="transmembrane region" description="Helical" evidence="1">
    <location>
        <begin position="169"/>
        <end position="191"/>
    </location>
</feature>
<proteinExistence type="predicted"/>
<sequence length="257" mass="27870">MRHVSDFHGSGLPIPGVRRIAMDRPFYWLRAGWRDLKANPLPSLAYGLLFALCGDLIILATLDRPHLLTVSISGFFLVGPLLAAGLNELSRCNADGEKPFFIDTLHCFRRNGESLAIFGLLLALVGLMWERFSAIAFALLGSETGIDAHAFIVSLLLSGEHTAFIATWFALGGVLALCVFAISVVSVPMMLDHNADMPTATVTSVRAFLLNTGPLLLWAVMLVGLTLLGFATLLFGLVVIMPILGHATWHAYLDLVE</sequence>
<keyword evidence="1" id="KW-0472">Membrane</keyword>
<feature type="transmembrane region" description="Helical" evidence="1">
    <location>
        <begin position="215"/>
        <end position="240"/>
    </location>
</feature>
<feature type="transmembrane region" description="Helical" evidence="1">
    <location>
        <begin position="68"/>
        <end position="90"/>
    </location>
</feature>
<keyword evidence="1" id="KW-1133">Transmembrane helix</keyword>
<reference evidence="2" key="1">
    <citation type="submission" date="2022-01" db="EMBL/GenBank/DDBJ databases">
        <authorList>
            <person name="Jo J.-H."/>
            <person name="Im W.-T."/>
        </authorList>
    </citation>
    <scope>NUCLEOTIDE SEQUENCE</scope>
    <source>
        <strain evidence="2">XY25</strain>
    </source>
</reference>
<dbReference type="Proteomes" id="UP001165384">
    <property type="component" value="Unassembled WGS sequence"/>
</dbReference>
<comment type="caution">
    <text evidence="2">The sequence shown here is derived from an EMBL/GenBank/DDBJ whole genome shotgun (WGS) entry which is preliminary data.</text>
</comment>
<protein>
    <submittedName>
        <fullName evidence="2">DUF2189 domain-containing protein</fullName>
    </submittedName>
</protein>
<keyword evidence="1" id="KW-0812">Transmembrane</keyword>
<dbReference type="Pfam" id="PF09955">
    <property type="entry name" value="DUF2189"/>
    <property type="match status" value="1"/>
</dbReference>
<name>A0ABS9K5W0_9RHOO</name>
<organism evidence="2 3">
    <name type="scientific">Dechloromonas hankyongensis</name>
    <dbReference type="NCBI Taxonomy" id="2908002"/>
    <lineage>
        <taxon>Bacteria</taxon>
        <taxon>Pseudomonadati</taxon>
        <taxon>Pseudomonadota</taxon>
        <taxon>Betaproteobacteria</taxon>
        <taxon>Rhodocyclales</taxon>
        <taxon>Azonexaceae</taxon>
        <taxon>Dechloromonas</taxon>
    </lineage>
</organism>
<dbReference type="EMBL" id="JAKLTN010000003">
    <property type="protein sequence ID" value="MCG2578528.1"/>
    <property type="molecule type" value="Genomic_DNA"/>
</dbReference>
<evidence type="ECO:0000313" key="2">
    <source>
        <dbReference type="EMBL" id="MCG2578528.1"/>
    </source>
</evidence>